<dbReference type="SUPFAM" id="SSF51905">
    <property type="entry name" value="FAD/NAD(P)-binding domain"/>
    <property type="match status" value="1"/>
</dbReference>
<dbReference type="PANTHER" id="PTHR22912:SF217">
    <property type="entry name" value="DIHYDROLIPOYL DEHYDROGENASE"/>
    <property type="match status" value="1"/>
</dbReference>
<dbReference type="EMBL" id="JBHRZI010000017">
    <property type="protein sequence ID" value="MFC3894318.1"/>
    <property type="molecule type" value="Genomic_DNA"/>
</dbReference>
<evidence type="ECO:0000256" key="11">
    <source>
        <dbReference type="ARBA" id="ARBA00023284"/>
    </source>
</evidence>
<organism evidence="16 17">
    <name type="scientific">Lentzea rhizosphaerae</name>
    <dbReference type="NCBI Taxonomy" id="2041025"/>
    <lineage>
        <taxon>Bacteria</taxon>
        <taxon>Bacillati</taxon>
        <taxon>Actinomycetota</taxon>
        <taxon>Actinomycetes</taxon>
        <taxon>Pseudonocardiales</taxon>
        <taxon>Pseudonocardiaceae</taxon>
        <taxon>Lentzea</taxon>
    </lineage>
</organism>
<dbReference type="InterPro" id="IPR012999">
    <property type="entry name" value="Pyr_OxRdtase_I_AS"/>
</dbReference>
<dbReference type="EC" id="1.8.1.4" evidence="3 13"/>
<dbReference type="PIRSF" id="PIRSF000350">
    <property type="entry name" value="Mercury_reductase_MerA"/>
    <property type="match status" value="1"/>
</dbReference>
<dbReference type="PROSITE" id="PS00076">
    <property type="entry name" value="PYRIDINE_REDOX_1"/>
    <property type="match status" value="1"/>
</dbReference>
<dbReference type="InterPro" id="IPR036188">
    <property type="entry name" value="FAD/NAD-bd_sf"/>
</dbReference>
<evidence type="ECO:0000256" key="12">
    <source>
        <dbReference type="ARBA" id="ARBA00049187"/>
    </source>
</evidence>
<evidence type="ECO:0000259" key="15">
    <source>
        <dbReference type="Pfam" id="PF07992"/>
    </source>
</evidence>
<dbReference type="InterPro" id="IPR001100">
    <property type="entry name" value="Pyr_nuc-diS_OxRdtase"/>
</dbReference>
<comment type="catalytic activity">
    <reaction evidence="12 13">
        <text>N(6)-[(R)-dihydrolipoyl]-L-lysyl-[protein] + NAD(+) = N(6)-[(R)-lipoyl]-L-lysyl-[protein] + NADH + H(+)</text>
        <dbReference type="Rhea" id="RHEA:15045"/>
        <dbReference type="Rhea" id="RHEA-COMP:10474"/>
        <dbReference type="Rhea" id="RHEA-COMP:10475"/>
        <dbReference type="ChEBI" id="CHEBI:15378"/>
        <dbReference type="ChEBI" id="CHEBI:57540"/>
        <dbReference type="ChEBI" id="CHEBI:57945"/>
        <dbReference type="ChEBI" id="CHEBI:83099"/>
        <dbReference type="ChEBI" id="CHEBI:83100"/>
        <dbReference type="EC" id="1.8.1.4"/>
    </reaction>
</comment>
<evidence type="ECO:0000256" key="6">
    <source>
        <dbReference type="ARBA" id="ARBA00022630"/>
    </source>
</evidence>
<evidence type="ECO:0000256" key="9">
    <source>
        <dbReference type="ARBA" id="ARBA00023027"/>
    </source>
</evidence>
<keyword evidence="6 13" id="KW-0285">Flavoprotein</keyword>
<evidence type="ECO:0000256" key="3">
    <source>
        <dbReference type="ARBA" id="ARBA00012608"/>
    </source>
</evidence>
<dbReference type="InterPro" id="IPR050151">
    <property type="entry name" value="Class-I_Pyr_Nuc-Dis_Oxidored"/>
</dbReference>
<dbReference type="RefSeq" id="WP_382375597.1">
    <property type="nucleotide sequence ID" value="NZ_JBHRZI010000017.1"/>
</dbReference>
<dbReference type="GO" id="GO:0004148">
    <property type="term" value="F:dihydrolipoyl dehydrogenase (NADH) activity"/>
    <property type="evidence" value="ECO:0007669"/>
    <property type="project" value="UniProtKB-EC"/>
</dbReference>
<evidence type="ECO:0000259" key="14">
    <source>
        <dbReference type="Pfam" id="PF02852"/>
    </source>
</evidence>
<keyword evidence="5" id="KW-0963">Cytoplasm</keyword>
<dbReference type="Pfam" id="PF02852">
    <property type="entry name" value="Pyr_redox_dim"/>
    <property type="match status" value="1"/>
</dbReference>
<evidence type="ECO:0000256" key="2">
    <source>
        <dbReference type="ARBA" id="ARBA00007532"/>
    </source>
</evidence>
<sequence>MTSPELESATNADLVILGGGSGGYACAFRAAELGLSVVLVEKDKLGGTCLHRGCIPTKALLHAAEVADNAREGDQFGVKSSLEGIDIAGVNSYKDGVISRLYKGLQGLAKANKVTFVEGAGTFVGPNTVEVNGQRYVGKNVVLATGSYARSLPGLEIGGRVITSDQALNLDFIPEKVVVLGGGVIGVEFASVWRSFGADVTIVEALPRLVPAEDEYASKQLERAFRKRGIKFKTGVKFTGATQTDSGVSITLENGDVLDADLLLVAVGRGPNTAGHGYEEAGVQIDRGFVITDERLRTNLPNVYAVGDIVPGLQLAHRGFQQGIFVAEEIAGQNPKVIDEAGIPRVTYCKPEVASVGLSEAAAKEKYGSAEVFIYDLAGNGKSQILKTSGGVKLVKAPDGPVVGVTMVGERVGELIGEAQLIYSWEAYPEDVAPLIHAHPTQTEALGEAFLALAGKPLHVHG</sequence>
<keyword evidence="17" id="KW-1185">Reference proteome</keyword>
<evidence type="ECO:0000313" key="16">
    <source>
        <dbReference type="EMBL" id="MFC3894318.1"/>
    </source>
</evidence>
<evidence type="ECO:0000256" key="5">
    <source>
        <dbReference type="ARBA" id="ARBA00022490"/>
    </source>
</evidence>
<evidence type="ECO:0000256" key="13">
    <source>
        <dbReference type="RuleBase" id="RU003692"/>
    </source>
</evidence>
<dbReference type="Pfam" id="PF07992">
    <property type="entry name" value="Pyr_redox_2"/>
    <property type="match status" value="1"/>
</dbReference>
<comment type="cofactor">
    <cofactor evidence="13">
        <name>FAD</name>
        <dbReference type="ChEBI" id="CHEBI:57692"/>
    </cofactor>
    <text evidence="13">Binds 1 FAD per subunit.</text>
</comment>
<dbReference type="Gene3D" id="3.30.390.30">
    <property type="match status" value="1"/>
</dbReference>
<feature type="domain" description="FAD/NAD(P)-binding" evidence="15">
    <location>
        <begin position="13"/>
        <end position="323"/>
    </location>
</feature>
<comment type="caution">
    <text evidence="16">The sequence shown here is derived from an EMBL/GenBank/DDBJ whole genome shotgun (WGS) entry which is preliminary data.</text>
</comment>
<comment type="similarity">
    <text evidence="2 13">Belongs to the class-I pyridine nucleotide-disulfide oxidoreductase family.</text>
</comment>
<evidence type="ECO:0000256" key="4">
    <source>
        <dbReference type="ARBA" id="ARBA00016961"/>
    </source>
</evidence>
<name>A0ABV8BX68_9PSEU</name>
<keyword evidence="9 13" id="KW-0520">NAD</keyword>
<dbReference type="SUPFAM" id="SSF55424">
    <property type="entry name" value="FAD/NAD-linked reductases, dimerisation (C-terminal) domain"/>
    <property type="match status" value="1"/>
</dbReference>
<keyword evidence="11 13" id="KW-0676">Redox-active center</keyword>
<evidence type="ECO:0000256" key="7">
    <source>
        <dbReference type="ARBA" id="ARBA00022827"/>
    </source>
</evidence>
<dbReference type="InterPro" id="IPR004099">
    <property type="entry name" value="Pyr_nucl-diS_OxRdtase_dimer"/>
</dbReference>
<accession>A0ABV8BX68</accession>
<dbReference type="PRINTS" id="PR00368">
    <property type="entry name" value="FADPNR"/>
</dbReference>
<keyword evidence="8 13" id="KW-0560">Oxidoreductase</keyword>
<dbReference type="Proteomes" id="UP001595690">
    <property type="component" value="Unassembled WGS sequence"/>
</dbReference>
<reference evidence="17" key="1">
    <citation type="journal article" date="2019" name="Int. J. Syst. Evol. Microbiol.">
        <title>The Global Catalogue of Microorganisms (GCM) 10K type strain sequencing project: providing services to taxonomists for standard genome sequencing and annotation.</title>
        <authorList>
            <consortium name="The Broad Institute Genomics Platform"/>
            <consortium name="The Broad Institute Genome Sequencing Center for Infectious Disease"/>
            <person name="Wu L."/>
            <person name="Ma J."/>
        </authorList>
    </citation>
    <scope>NUCLEOTIDE SEQUENCE [LARGE SCALE GENOMIC DNA]</scope>
    <source>
        <strain evidence="17">CGMCC 4.7405</strain>
    </source>
</reference>
<proteinExistence type="inferred from homology"/>
<comment type="subcellular location">
    <subcellularLocation>
        <location evidence="1">Cytoplasm</location>
    </subcellularLocation>
</comment>
<dbReference type="InterPro" id="IPR006258">
    <property type="entry name" value="Lipoamide_DH"/>
</dbReference>
<dbReference type="NCBIfam" id="TIGR01350">
    <property type="entry name" value="lipoamide_DH"/>
    <property type="match status" value="1"/>
</dbReference>
<gene>
    <name evidence="16" type="primary">lpdA</name>
    <name evidence="16" type="ORF">ACFOWZ_22795</name>
</gene>
<evidence type="ECO:0000256" key="10">
    <source>
        <dbReference type="ARBA" id="ARBA00023157"/>
    </source>
</evidence>
<dbReference type="InterPro" id="IPR016156">
    <property type="entry name" value="FAD/NAD-linked_Rdtase_dimer_sf"/>
</dbReference>
<feature type="domain" description="Pyridine nucleotide-disulphide oxidoreductase dimerisation" evidence="14">
    <location>
        <begin position="343"/>
        <end position="449"/>
    </location>
</feature>
<evidence type="ECO:0000256" key="8">
    <source>
        <dbReference type="ARBA" id="ARBA00023002"/>
    </source>
</evidence>
<comment type="miscellaneous">
    <text evidence="13">The active site is a redox-active disulfide bond.</text>
</comment>
<dbReference type="InterPro" id="IPR023753">
    <property type="entry name" value="FAD/NAD-binding_dom"/>
</dbReference>
<protein>
    <recommendedName>
        <fullName evidence="4 13">Dihydrolipoyl dehydrogenase</fullName>
        <ecNumber evidence="3 13">1.8.1.4</ecNumber>
    </recommendedName>
</protein>
<evidence type="ECO:0000313" key="17">
    <source>
        <dbReference type="Proteomes" id="UP001595690"/>
    </source>
</evidence>
<dbReference type="Gene3D" id="3.50.50.60">
    <property type="entry name" value="FAD/NAD(P)-binding domain"/>
    <property type="match status" value="2"/>
</dbReference>
<keyword evidence="7 13" id="KW-0274">FAD</keyword>
<keyword evidence="10" id="KW-1015">Disulfide bond</keyword>
<dbReference type="PRINTS" id="PR00411">
    <property type="entry name" value="PNDRDTASEI"/>
</dbReference>
<dbReference type="PANTHER" id="PTHR22912">
    <property type="entry name" value="DISULFIDE OXIDOREDUCTASE"/>
    <property type="match status" value="1"/>
</dbReference>
<evidence type="ECO:0000256" key="1">
    <source>
        <dbReference type="ARBA" id="ARBA00004496"/>
    </source>
</evidence>